<gene>
    <name evidence="2" type="ORF">PLEPLA_LOCUS42047</name>
</gene>
<proteinExistence type="predicted"/>
<reference evidence="2" key="1">
    <citation type="submission" date="2020-03" db="EMBL/GenBank/DDBJ databases">
        <authorList>
            <person name="Weist P."/>
        </authorList>
    </citation>
    <scope>NUCLEOTIDE SEQUENCE</scope>
</reference>
<evidence type="ECO:0000256" key="1">
    <source>
        <dbReference type="SAM" id="MobiDB-lite"/>
    </source>
</evidence>
<keyword evidence="3" id="KW-1185">Reference proteome</keyword>
<accession>A0A9N7VS57</accession>
<dbReference type="Proteomes" id="UP001153269">
    <property type="component" value="Unassembled WGS sequence"/>
</dbReference>
<feature type="compositionally biased region" description="Low complexity" evidence="1">
    <location>
        <begin position="144"/>
        <end position="176"/>
    </location>
</feature>
<dbReference type="EMBL" id="CADEAL010004205">
    <property type="protein sequence ID" value="CAB1454283.1"/>
    <property type="molecule type" value="Genomic_DNA"/>
</dbReference>
<dbReference type="AlphaFoldDB" id="A0A9N7VS57"/>
<evidence type="ECO:0000313" key="2">
    <source>
        <dbReference type="EMBL" id="CAB1454283.1"/>
    </source>
</evidence>
<name>A0A9N7VS57_PLEPL</name>
<feature type="region of interest" description="Disordered" evidence="1">
    <location>
        <begin position="136"/>
        <end position="235"/>
    </location>
</feature>
<sequence>MGRCPLQSSPQTQQAWWKAYLGPHDSSDLTLSMWRTATIQGLPQSVQAKLEDCVGLEDMVGAECQAQVTHHMNKHTEAQDKYDDEMKVLQRRLMVAQVSEHEGTKAERKAAAAAKAVKPPTAAEVADLVVKQMTAIQPPPAPQPQMQTPPLYYGPQQQQQYGQQQQPQGPYQHQPQGGRGGWDPSKWGPHMVEAMTNPEDHLTSQPPQRQANIPYPVPYDVDPATQAPLREWRNQ</sequence>
<comment type="caution">
    <text evidence="2">The sequence shown here is derived from an EMBL/GenBank/DDBJ whole genome shotgun (WGS) entry which is preliminary data.</text>
</comment>
<organism evidence="2 3">
    <name type="scientific">Pleuronectes platessa</name>
    <name type="common">European plaice</name>
    <dbReference type="NCBI Taxonomy" id="8262"/>
    <lineage>
        <taxon>Eukaryota</taxon>
        <taxon>Metazoa</taxon>
        <taxon>Chordata</taxon>
        <taxon>Craniata</taxon>
        <taxon>Vertebrata</taxon>
        <taxon>Euteleostomi</taxon>
        <taxon>Actinopterygii</taxon>
        <taxon>Neopterygii</taxon>
        <taxon>Teleostei</taxon>
        <taxon>Neoteleostei</taxon>
        <taxon>Acanthomorphata</taxon>
        <taxon>Carangaria</taxon>
        <taxon>Pleuronectiformes</taxon>
        <taxon>Pleuronectoidei</taxon>
        <taxon>Pleuronectidae</taxon>
        <taxon>Pleuronectes</taxon>
    </lineage>
</organism>
<evidence type="ECO:0000313" key="3">
    <source>
        <dbReference type="Proteomes" id="UP001153269"/>
    </source>
</evidence>
<protein>
    <submittedName>
        <fullName evidence="2">Uncharacterized protein</fullName>
    </submittedName>
</protein>